<organism evidence="1 2">
    <name type="scientific">Wuchereria bancrofti</name>
    <dbReference type="NCBI Taxonomy" id="6293"/>
    <lineage>
        <taxon>Eukaryota</taxon>
        <taxon>Metazoa</taxon>
        <taxon>Ecdysozoa</taxon>
        <taxon>Nematoda</taxon>
        <taxon>Chromadorea</taxon>
        <taxon>Rhabditida</taxon>
        <taxon>Spirurina</taxon>
        <taxon>Spiruromorpha</taxon>
        <taxon>Filarioidea</taxon>
        <taxon>Onchocercidae</taxon>
        <taxon>Wuchereria</taxon>
    </lineage>
</organism>
<gene>
    <name evidence="1" type="ORF">WUBG_09609</name>
</gene>
<dbReference type="PROSITE" id="PS00018">
    <property type="entry name" value="EF_HAND_1"/>
    <property type="match status" value="1"/>
</dbReference>
<sequence length="55" mass="6545">TTIEDDAENIRCPFAKMDDDDDDDLEIGDFRIFDSNKMNEEKKLTQKLQEKNYNE</sequence>
<feature type="non-terminal residue" evidence="1">
    <location>
        <position position="1"/>
    </location>
</feature>
<evidence type="ECO:0000313" key="2">
    <source>
        <dbReference type="Proteomes" id="UP000004810"/>
    </source>
</evidence>
<dbReference type="Proteomes" id="UP000004810">
    <property type="component" value="Unassembled WGS sequence"/>
</dbReference>
<feature type="non-terminal residue" evidence="1">
    <location>
        <position position="55"/>
    </location>
</feature>
<proteinExistence type="predicted"/>
<dbReference type="InterPro" id="IPR018247">
    <property type="entry name" value="EF_Hand_1_Ca_BS"/>
</dbReference>
<protein>
    <submittedName>
        <fullName evidence="1">Uncharacterized protein</fullName>
    </submittedName>
</protein>
<evidence type="ECO:0000313" key="1">
    <source>
        <dbReference type="EMBL" id="EJW79482.1"/>
    </source>
</evidence>
<reference evidence="2" key="1">
    <citation type="submission" date="2012-08" db="EMBL/GenBank/DDBJ databases">
        <title>The Genome Sequence of Wuchereria bancrofti.</title>
        <authorList>
            <person name="Nutman T.B."/>
            <person name="Fink D.L."/>
            <person name="Russ C."/>
            <person name="Young S."/>
            <person name="Zeng Q."/>
            <person name="Koehrsen M."/>
            <person name="Alvarado L."/>
            <person name="Berlin A."/>
            <person name="Chapman S.B."/>
            <person name="Chen Z."/>
            <person name="Freedman E."/>
            <person name="Gellesch M."/>
            <person name="Goldberg J."/>
            <person name="Griggs A."/>
            <person name="Gujja S."/>
            <person name="Heilman E.R."/>
            <person name="Heiman D."/>
            <person name="Hepburn T."/>
            <person name="Howarth C."/>
            <person name="Jen D."/>
            <person name="Larson L."/>
            <person name="Lewis B."/>
            <person name="Mehta T."/>
            <person name="Park D."/>
            <person name="Pearson M."/>
            <person name="Roberts A."/>
            <person name="Saif S."/>
            <person name="Shea T."/>
            <person name="Shenoy N."/>
            <person name="Sisk P."/>
            <person name="Stolte C."/>
            <person name="Sykes S."/>
            <person name="Walk T."/>
            <person name="White J."/>
            <person name="Yandava C."/>
            <person name="Haas B."/>
            <person name="Henn M.R."/>
            <person name="Nusbaum C."/>
            <person name="Birren B."/>
        </authorList>
    </citation>
    <scope>NUCLEOTIDE SEQUENCE [LARGE SCALE GENOMIC DNA]</scope>
    <source>
        <strain evidence="2">NA</strain>
    </source>
</reference>
<name>J9EQY4_WUCBA</name>
<accession>J9EQY4</accession>
<dbReference type="AlphaFoldDB" id="J9EQY4"/>
<comment type="caution">
    <text evidence="1">The sequence shown here is derived from an EMBL/GenBank/DDBJ whole genome shotgun (WGS) entry which is preliminary data.</text>
</comment>
<dbReference type="EMBL" id="ADBV01005430">
    <property type="protein sequence ID" value="EJW79482.1"/>
    <property type="molecule type" value="Genomic_DNA"/>
</dbReference>